<evidence type="ECO:0000256" key="4">
    <source>
        <dbReference type="ARBA" id="ARBA00023136"/>
    </source>
</evidence>
<feature type="transmembrane region" description="Helical" evidence="6">
    <location>
        <begin position="536"/>
        <end position="559"/>
    </location>
</feature>
<dbReference type="EMBL" id="CAICTM010000435">
    <property type="protein sequence ID" value="CAB9510445.1"/>
    <property type="molecule type" value="Genomic_DNA"/>
</dbReference>
<gene>
    <name evidence="7" type="ORF">SEMRO_436_G142670.1</name>
</gene>
<feature type="compositionally biased region" description="Low complexity" evidence="5">
    <location>
        <begin position="68"/>
        <end position="90"/>
    </location>
</feature>
<feature type="transmembrane region" description="Helical" evidence="6">
    <location>
        <begin position="484"/>
        <end position="506"/>
    </location>
</feature>
<comment type="caution">
    <text evidence="7">The sequence shown here is derived from an EMBL/GenBank/DDBJ whole genome shotgun (WGS) entry which is preliminary data.</text>
</comment>
<evidence type="ECO:0000313" key="7">
    <source>
        <dbReference type="EMBL" id="CAB9510445.1"/>
    </source>
</evidence>
<evidence type="ECO:0000313" key="8">
    <source>
        <dbReference type="Proteomes" id="UP001153069"/>
    </source>
</evidence>
<comment type="subcellular location">
    <subcellularLocation>
        <location evidence="1">Membrane</location>
        <topology evidence="1">Multi-pass membrane protein</topology>
    </subcellularLocation>
</comment>
<protein>
    <submittedName>
        <fullName evidence="7">Major facilitator Superfamily</fullName>
    </submittedName>
</protein>
<keyword evidence="8" id="KW-1185">Reference proteome</keyword>
<feature type="transmembrane region" description="Helical" evidence="6">
    <location>
        <begin position="239"/>
        <end position="261"/>
    </location>
</feature>
<dbReference type="GO" id="GO:0016020">
    <property type="term" value="C:membrane"/>
    <property type="evidence" value="ECO:0007669"/>
    <property type="project" value="UniProtKB-SubCell"/>
</dbReference>
<dbReference type="SUPFAM" id="SSF103473">
    <property type="entry name" value="MFS general substrate transporter"/>
    <property type="match status" value="1"/>
</dbReference>
<organism evidence="7 8">
    <name type="scientific">Seminavis robusta</name>
    <dbReference type="NCBI Taxonomy" id="568900"/>
    <lineage>
        <taxon>Eukaryota</taxon>
        <taxon>Sar</taxon>
        <taxon>Stramenopiles</taxon>
        <taxon>Ochrophyta</taxon>
        <taxon>Bacillariophyta</taxon>
        <taxon>Bacillariophyceae</taxon>
        <taxon>Bacillariophycidae</taxon>
        <taxon>Naviculales</taxon>
        <taxon>Naviculaceae</taxon>
        <taxon>Seminavis</taxon>
    </lineage>
</organism>
<dbReference type="GO" id="GO:0022857">
    <property type="term" value="F:transmembrane transporter activity"/>
    <property type="evidence" value="ECO:0007669"/>
    <property type="project" value="InterPro"/>
</dbReference>
<evidence type="ECO:0000256" key="2">
    <source>
        <dbReference type="ARBA" id="ARBA00022692"/>
    </source>
</evidence>
<feature type="transmembrane region" description="Helical" evidence="6">
    <location>
        <begin position="268"/>
        <end position="287"/>
    </location>
</feature>
<dbReference type="InterPro" id="IPR001958">
    <property type="entry name" value="Tet-R_TetA/multi-R_MdtG-like"/>
</dbReference>
<feature type="compositionally biased region" description="Basic and acidic residues" evidence="5">
    <location>
        <begin position="301"/>
        <end position="310"/>
    </location>
</feature>
<feature type="transmembrane region" description="Helical" evidence="6">
    <location>
        <begin position="116"/>
        <end position="137"/>
    </location>
</feature>
<name>A0A9N8HFI3_9STRA</name>
<dbReference type="Pfam" id="PF07690">
    <property type="entry name" value="MFS_1"/>
    <property type="match status" value="1"/>
</dbReference>
<keyword evidence="3 6" id="KW-1133">Transmembrane helix</keyword>
<keyword evidence="2 6" id="KW-0812">Transmembrane</keyword>
<reference evidence="7" key="1">
    <citation type="submission" date="2020-06" db="EMBL/GenBank/DDBJ databases">
        <authorList>
            <consortium name="Plant Systems Biology data submission"/>
        </authorList>
    </citation>
    <scope>NUCLEOTIDE SEQUENCE</scope>
    <source>
        <strain evidence="7">D6</strain>
    </source>
</reference>
<dbReference type="PANTHER" id="PTHR24002">
    <property type="entry name" value="SOLUTE CARRIER FAMILY 22 MEMBER 18"/>
    <property type="match status" value="1"/>
</dbReference>
<feature type="region of interest" description="Disordered" evidence="5">
    <location>
        <begin position="1"/>
        <end position="26"/>
    </location>
</feature>
<evidence type="ECO:0000256" key="3">
    <source>
        <dbReference type="ARBA" id="ARBA00022989"/>
    </source>
</evidence>
<dbReference type="GO" id="GO:0005635">
    <property type="term" value="C:nuclear envelope"/>
    <property type="evidence" value="ECO:0007669"/>
    <property type="project" value="TreeGrafter"/>
</dbReference>
<dbReference type="PRINTS" id="PR01035">
    <property type="entry name" value="TCRTETA"/>
</dbReference>
<feature type="transmembrane region" description="Helical" evidence="6">
    <location>
        <begin position="149"/>
        <end position="169"/>
    </location>
</feature>
<dbReference type="Gene3D" id="1.20.1250.20">
    <property type="entry name" value="MFS general substrate transporter like domains"/>
    <property type="match status" value="1"/>
</dbReference>
<sequence length="574" mass="62758">MTASFPRMRRDNDDDPQAEVNEEKESLIVDNASIQRMKALEQEKKELEFAQNFSDPTRRRRRRPPPLTSSSSSLSSVSSVDSSLSESTSSNEPISRLWQILCCLCCDIPLTTTLPLLVFLDMLAVALVVPLLFRYYQSAGVTSAGLRELLTSVFSLAQIVGGLVLGALIDAKWVKRKTVLYLSFGGSAVAYALIALGGLSALVWSRILVGLVKQTMTITKTMLTRATTEESRAQHLGRLSASATLAWVLGPSLGAILFKYVDPRAPPMLASVIFLCNLALAAILLPMDDDDEGGDNNGMLEHLDEPEIHSTGDNNASNNIDRSCPKKCKTATYKATTKCQTCTISFVSNLKTCFSSATLGSVVCASLVVTWVTRATNSNNLSTFYEDLYGLEPHQRGYISSYQQVLGFFIESCFIAPVLRFSGGERRATCFYSFLLAIAIALQSFHQNSLMLFLGIVCPVTSLAYSIMFTSLQTLVTTVAPVESIFSILAAMDVLQNAVSVTVPFYRTVLFAKLTTTTTEAETHPTTMIQGDPDPAAWLLSCTVHWFVAAAALAMFLLVNESQWHKKAEPKKTT</sequence>
<dbReference type="InterPro" id="IPR036259">
    <property type="entry name" value="MFS_trans_sf"/>
</dbReference>
<feature type="transmembrane region" description="Helical" evidence="6">
    <location>
        <begin position="401"/>
        <end position="421"/>
    </location>
</feature>
<keyword evidence="4 6" id="KW-0472">Membrane</keyword>
<dbReference type="Proteomes" id="UP001153069">
    <property type="component" value="Unassembled WGS sequence"/>
</dbReference>
<feature type="transmembrane region" description="Helical" evidence="6">
    <location>
        <begin position="428"/>
        <end position="445"/>
    </location>
</feature>
<evidence type="ECO:0000256" key="5">
    <source>
        <dbReference type="SAM" id="MobiDB-lite"/>
    </source>
</evidence>
<accession>A0A9N8HFI3</accession>
<dbReference type="PANTHER" id="PTHR24002:SF3">
    <property type="entry name" value="SOLUTE CARRIER FAMILY 22 MEMBER 18"/>
    <property type="match status" value="1"/>
</dbReference>
<feature type="region of interest" description="Disordered" evidence="5">
    <location>
        <begin position="294"/>
        <end position="316"/>
    </location>
</feature>
<dbReference type="AlphaFoldDB" id="A0A9N8HFI3"/>
<proteinExistence type="predicted"/>
<evidence type="ECO:0000256" key="6">
    <source>
        <dbReference type="SAM" id="Phobius"/>
    </source>
</evidence>
<dbReference type="OrthoDB" id="10262656at2759"/>
<feature type="region of interest" description="Disordered" evidence="5">
    <location>
        <begin position="48"/>
        <end position="90"/>
    </location>
</feature>
<dbReference type="InterPro" id="IPR011701">
    <property type="entry name" value="MFS"/>
</dbReference>
<feature type="transmembrane region" description="Helical" evidence="6">
    <location>
        <begin position="451"/>
        <end position="472"/>
    </location>
</feature>
<feature type="transmembrane region" description="Helical" evidence="6">
    <location>
        <begin position="181"/>
        <end position="204"/>
    </location>
</feature>
<evidence type="ECO:0000256" key="1">
    <source>
        <dbReference type="ARBA" id="ARBA00004141"/>
    </source>
</evidence>